<dbReference type="EC" id="2.7.1.11" evidence="8"/>
<dbReference type="GO" id="GO:0005829">
    <property type="term" value="C:cytosol"/>
    <property type="evidence" value="ECO:0007669"/>
    <property type="project" value="TreeGrafter"/>
</dbReference>
<dbReference type="NCBIfam" id="TIGR03168">
    <property type="entry name" value="1-PFK"/>
    <property type="match status" value="1"/>
</dbReference>
<dbReference type="InterPro" id="IPR029056">
    <property type="entry name" value="Ribokinase-like"/>
</dbReference>
<keyword evidence="9" id="KW-1185">Reference proteome</keyword>
<dbReference type="PROSITE" id="PS00584">
    <property type="entry name" value="PFKB_KINASES_2"/>
    <property type="match status" value="1"/>
</dbReference>
<dbReference type="PIRSF" id="PIRSF000535">
    <property type="entry name" value="1PFK/6PFK/LacC"/>
    <property type="match status" value="1"/>
</dbReference>
<sequence length="329" mass="33889">MILTLTANPSIDATLSLADPLKRGEVQRPTHAQRSAGGKGVNVANALHRGGVETRALFPAADNDPFVALVRAAKVPFTNVPIPGSVRTNTAVTEPDGTTTKLNEPGAELNDDHLREIENIVVDAAADGSAIVMSGSLPPGAPLDWYAILVAKCIDANPDALVAVDTSDAPLQALGERLEDCAPTLLKPNGIELGQLTGFDGEDIERQAESGDFGPALDAARPLLDKGVSEILLTLGGAGAALITSDGAWVATPPPTQVVSTVGAGDCSLAGYLRARSHGLDYAESLGWAVAYGSAAAGLPGTEIPGPDLVNFSETTIRTIVHSESKDLR</sequence>
<evidence type="ECO:0000256" key="3">
    <source>
        <dbReference type="ARBA" id="ARBA00022741"/>
    </source>
</evidence>
<dbReference type="GO" id="GO:0003872">
    <property type="term" value="F:6-phosphofructokinase activity"/>
    <property type="evidence" value="ECO:0007669"/>
    <property type="project" value="UniProtKB-EC"/>
</dbReference>
<dbReference type="PANTHER" id="PTHR46566">
    <property type="entry name" value="1-PHOSPHOFRUCTOKINASE-RELATED"/>
    <property type="match status" value="1"/>
</dbReference>
<keyword evidence="4 8" id="KW-0418">Kinase</keyword>
<keyword evidence="5" id="KW-0067">ATP-binding</keyword>
<dbReference type="InterPro" id="IPR017583">
    <property type="entry name" value="Tagatose/fructose_Pkinase"/>
</dbReference>
<keyword evidence="2 6" id="KW-0808">Transferase</keyword>
<keyword evidence="3" id="KW-0547">Nucleotide-binding</keyword>
<evidence type="ECO:0000256" key="5">
    <source>
        <dbReference type="ARBA" id="ARBA00022840"/>
    </source>
</evidence>
<evidence type="ECO:0000256" key="6">
    <source>
        <dbReference type="PIRNR" id="PIRNR000535"/>
    </source>
</evidence>
<gene>
    <name evidence="8" type="primary">pfkB</name>
    <name evidence="8" type="ORF">NCTC11862_02452</name>
</gene>
<evidence type="ECO:0000313" key="8">
    <source>
        <dbReference type="EMBL" id="STC70626.1"/>
    </source>
</evidence>
<evidence type="ECO:0000256" key="4">
    <source>
        <dbReference type="ARBA" id="ARBA00022777"/>
    </source>
</evidence>
<name>A0A376CQ30_9CORY</name>
<protein>
    <submittedName>
        <fullName evidence="8">1-phosphofructokinase</fullName>
        <ecNumber evidence="8">2.7.1.11</ecNumber>
    </submittedName>
</protein>
<dbReference type="AlphaFoldDB" id="A0A376CQ30"/>
<dbReference type="InterPro" id="IPR011611">
    <property type="entry name" value="PfkB_dom"/>
</dbReference>
<dbReference type="OrthoDB" id="9801219at2"/>
<organism evidence="8 9">
    <name type="scientific">Corynebacterium pilosum</name>
    <dbReference type="NCBI Taxonomy" id="35756"/>
    <lineage>
        <taxon>Bacteria</taxon>
        <taxon>Bacillati</taxon>
        <taxon>Actinomycetota</taxon>
        <taxon>Actinomycetes</taxon>
        <taxon>Mycobacteriales</taxon>
        <taxon>Corynebacteriaceae</taxon>
        <taxon>Corynebacterium</taxon>
    </lineage>
</organism>
<accession>A0A376CQ30</accession>
<proteinExistence type="inferred from homology"/>
<dbReference type="InterPro" id="IPR002173">
    <property type="entry name" value="Carboh/pur_kinase_PfkB_CS"/>
</dbReference>
<evidence type="ECO:0000313" key="9">
    <source>
        <dbReference type="Proteomes" id="UP000254467"/>
    </source>
</evidence>
<comment type="similarity">
    <text evidence="1">Belongs to the carbohydrate kinase PfkB family.</text>
</comment>
<dbReference type="GO" id="GO:0005524">
    <property type="term" value="F:ATP binding"/>
    <property type="evidence" value="ECO:0007669"/>
    <property type="project" value="UniProtKB-KW"/>
</dbReference>
<dbReference type="Proteomes" id="UP000254467">
    <property type="component" value="Unassembled WGS sequence"/>
</dbReference>
<evidence type="ECO:0000256" key="2">
    <source>
        <dbReference type="ARBA" id="ARBA00022679"/>
    </source>
</evidence>
<dbReference type="PANTHER" id="PTHR46566:SF2">
    <property type="entry name" value="ATP-DEPENDENT 6-PHOSPHOFRUCTOKINASE ISOZYME 2"/>
    <property type="match status" value="1"/>
</dbReference>
<dbReference type="Gene3D" id="3.40.1190.20">
    <property type="match status" value="1"/>
</dbReference>
<dbReference type="CDD" id="cd01164">
    <property type="entry name" value="FruK_PfkB_like"/>
    <property type="match status" value="1"/>
</dbReference>
<evidence type="ECO:0000259" key="7">
    <source>
        <dbReference type="Pfam" id="PF00294"/>
    </source>
</evidence>
<feature type="domain" description="Carbohydrate kinase PfkB" evidence="7">
    <location>
        <begin position="8"/>
        <end position="305"/>
    </location>
</feature>
<dbReference type="Pfam" id="PF00294">
    <property type="entry name" value="PfkB"/>
    <property type="match status" value="1"/>
</dbReference>
<dbReference type="EMBL" id="UFXQ01000001">
    <property type="protein sequence ID" value="STC70626.1"/>
    <property type="molecule type" value="Genomic_DNA"/>
</dbReference>
<dbReference type="SUPFAM" id="SSF53613">
    <property type="entry name" value="Ribokinase-like"/>
    <property type="match status" value="1"/>
</dbReference>
<dbReference type="STRING" id="35756.GCA_001044155_02729"/>
<reference evidence="8 9" key="1">
    <citation type="submission" date="2018-06" db="EMBL/GenBank/DDBJ databases">
        <authorList>
            <consortium name="Pathogen Informatics"/>
            <person name="Doyle S."/>
        </authorList>
    </citation>
    <scope>NUCLEOTIDE SEQUENCE [LARGE SCALE GENOMIC DNA]</scope>
    <source>
        <strain evidence="8 9">NCTC11862</strain>
    </source>
</reference>
<evidence type="ECO:0000256" key="1">
    <source>
        <dbReference type="ARBA" id="ARBA00010688"/>
    </source>
</evidence>
<dbReference type="RefSeq" id="WP_018581185.1">
    <property type="nucleotide sequence ID" value="NZ_LDYD01000009.1"/>
</dbReference>